<feature type="domain" description="HTH tetR-type" evidence="4">
    <location>
        <begin position="5"/>
        <end position="65"/>
    </location>
</feature>
<organism evidence="5 6">
    <name type="scientific">Kaistia dalseonensis</name>
    <dbReference type="NCBI Taxonomy" id="410840"/>
    <lineage>
        <taxon>Bacteria</taxon>
        <taxon>Pseudomonadati</taxon>
        <taxon>Pseudomonadota</taxon>
        <taxon>Alphaproteobacteria</taxon>
        <taxon>Hyphomicrobiales</taxon>
        <taxon>Kaistiaceae</taxon>
        <taxon>Kaistia</taxon>
    </lineage>
</organism>
<proteinExistence type="predicted"/>
<keyword evidence="6" id="KW-1185">Reference proteome</keyword>
<gene>
    <name evidence="5" type="ORF">QO014_002150</name>
</gene>
<dbReference type="EMBL" id="JAUSVO010000003">
    <property type="protein sequence ID" value="MDQ0437758.1"/>
    <property type="molecule type" value="Genomic_DNA"/>
</dbReference>
<dbReference type="Gene3D" id="1.10.357.10">
    <property type="entry name" value="Tetracycline Repressor, domain 2"/>
    <property type="match status" value="1"/>
</dbReference>
<evidence type="ECO:0000313" key="6">
    <source>
        <dbReference type="Proteomes" id="UP001241603"/>
    </source>
</evidence>
<reference evidence="5 6" key="1">
    <citation type="submission" date="2023-07" db="EMBL/GenBank/DDBJ databases">
        <title>Genomic Encyclopedia of Type Strains, Phase IV (KMG-IV): sequencing the most valuable type-strain genomes for metagenomic binning, comparative biology and taxonomic classification.</title>
        <authorList>
            <person name="Goeker M."/>
        </authorList>
    </citation>
    <scope>NUCLEOTIDE SEQUENCE [LARGE SCALE GENOMIC DNA]</scope>
    <source>
        <strain evidence="5 6">B6-8</strain>
    </source>
</reference>
<evidence type="ECO:0000256" key="2">
    <source>
        <dbReference type="PROSITE-ProRule" id="PRU00335"/>
    </source>
</evidence>
<sequence>MMANEETKARIVDAFLALLGRKPFGEVGLTEIADEAGISLGELRGAFDGKISILADFTRRIDRAVLDGVEPASDEDTSRDRLFDIVMRRLDLLAPYKDALGHLEASARRDPGLALCLNRIALDSARFMLAAAGVSTGGLQGAARAQGFVVIMARIIPIWRADTDPDQSRTMAALDRALERATDWSRRADRAGHALCALARRIDRHRPSRARQAEPQAGPAEASEQPAA</sequence>
<protein>
    <submittedName>
        <fullName evidence="5">AcrR family transcriptional regulator</fullName>
    </submittedName>
</protein>
<feature type="DNA-binding region" description="H-T-H motif" evidence="2">
    <location>
        <begin position="28"/>
        <end position="47"/>
    </location>
</feature>
<evidence type="ECO:0000313" key="5">
    <source>
        <dbReference type="EMBL" id="MDQ0437758.1"/>
    </source>
</evidence>
<name>A0ABU0H783_9HYPH</name>
<feature type="region of interest" description="Disordered" evidence="3">
    <location>
        <begin position="203"/>
        <end position="228"/>
    </location>
</feature>
<evidence type="ECO:0000256" key="3">
    <source>
        <dbReference type="SAM" id="MobiDB-lite"/>
    </source>
</evidence>
<dbReference type="RefSeq" id="WP_266348695.1">
    <property type="nucleotide sequence ID" value="NZ_JAPKNG010000003.1"/>
</dbReference>
<comment type="caution">
    <text evidence="5">The sequence shown here is derived from an EMBL/GenBank/DDBJ whole genome shotgun (WGS) entry which is preliminary data.</text>
</comment>
<dbReference type="SUPFAM" id="SSF46689">
    <property type="entry name" value="Homeodomain-like"/>
    <property type="match status" value="1"/>
</dbReference>
<accession>A0ABU0H783</accession>
<dbReference type="PROSITE" id="PS50977">
    <property type="entry name" value="HTH_TETR_2"/>
    <property type="match status" value="1"/>
</dbReference>
<keyword evidence="1 2" id="KW-0238">DNA-binding</keyword>
<dbReference type="InterPro" id="IPR001647">
    <property type="entry name" value="HTH_TetR"/>
</dbReference>
<evidence type="ECO:0000259" key="4">
    <source>
        <dbReference type="PROSITE" id="PS50977"/>
    </source>
</evidence>
<evidence type="ECO:0000256" key="1">
    <source>
        <dbReference type="ARBA" id="ARBA00023125"/>
    </source>
</evidence>
<dbReference type="Proteomes" id="UP001241603">
    <property type="component" value="Unassembled WGS sequence"/>
</dbReference>
<dbReference type="InterPro" id="IPR009057">
    <property type="entry name" value="Homeodomain-like_sf"/>
</dbReference>